<comment type="similarity">
    <text evidence="1">Belongs to the DnaB/DnaD family.</text>
</comment>
<evidence type="ECO:0000256" key="1">
    <source>
        <dbReference type="ARBA" id="ARBA00093462"/>
    </source>
</evidence>
<dbReference type="InterPro" id="IPR006343">
    <property type="entry name" value="DnaB/C_C"/>
</dbReference>
<organism evidence="5 6">
    <name type="scientific">Aerococcus tenax</name>
    <dbReference type="NCBI Taxonomy" id="3078812"/>
    <lineage>
        <taxon>Bacteria</taxon>
        <taxon>Bacillati</taxon>
        <taxon>Bacillota</taxon>
        <taxon>Bacilli</taxon>
        <taxon>Lactobacillales</taxon>
        <taxon>Aerococcaceae</taxon>
        <taxon>Aerococcus</taxon>
    </lineage>
</organism>
<name>A0A5N1BEU4_9LACT</name>
<evidence type="ECO:0000259" key="3">
    <source>
        <dbReference type="Pfam" id="PF07261"/>
    </source>
</evidence>
<dbReference type="AlphaFoldDB" id="A0A5N1BEU4"/>
<keyword evidence="6" id="KW-1185">Reference proteome</keyword>
<sequence>MAKKYFWLKLKNDFFEQKEIKMLRRIAGGDTYTIIYLKMLLLSLSNEGKIYYDGIAENMVSEIALSIDEDEENVQVTFTYLLNKGLIVFGEDEDELELTNIASMIGSESDSARRMRKHRLKKMSQSDTLPSHSDKRVTAPLRGSDAEIEKEIDIEIDKEQQQGNSYIVDNYSKQGKETSMPPAAGQKAIDYFRDSFNIPVTPIMVQKIQHWAKETSEDLVILAFNRSIGTKNPYRFAKSILEDWAIKKIKTVEAANAEQAEFKKNHFKNFTNQATEVGQINPELGW</sequence>
<feature type="domain" description="Phage replisome organiser N-terminal" evidence="4">
    <location>
        <begin position="7"/>
        <end position="123"/>
    </location>
</feature>
<dbReference type="EMBL" id="VYVN01000024">
    <property type="protein sequence ID" value="KAA9238597.1"/>
    <property type="molecule type" value="Genomic_DNA"/>
</dbReference>
<evidence type="ECO:0000259" key="4">
    <source>
        <dbReference type="Pfam" id="PF09681"/>
    </source>
</evidence>
<dbReference type="PANTHER" id="PTHR37293">
    <property type="entry name" value="PHAGE REPLICATION PROTEIN-RELATED"/>
    <property type="match status" value="1"/>
</dbReference>
<accession>A0A5N1BEU4</accession>
<dbReference type="Pfam" id="PF09681">
    <property type="entry name" value="Phage_rep_org_N"/>
    <property type="match status" value="1"/>
</dbReference>
<feature type="domain" description="DnaB/C C-terminal" evidence="3">
    <location>
        <begin position="190"/>
        <end position="258"/>
    </location>
</feature>
<dbReference type="Gene3D" id="1.10.10.630">
    <property type="entry name" value="DnaD domain-like"/>
    <property type="match status" value="1"/>
</dbReference>
<protein>
    <submittedName>
        <fullName evidence="5">DnaD domain protein</fullName>
    </submittedName>
</protein>
<dbReference type="PANTHER" id="PTHR37293:SF5">
    <property type="entry name" value="DNA REPLICATION PROTEIN"/>
    <property type="match status" value="1"/>
</dbReference>
<proteinExistence type="inferred from homology"/>
<evidence type="ECO:0000256" key="2">
    <source>
        <dbReference type="SAM" id="MobiDB-lite"/>
    </source>
</evidence>
<dbReference type="NCBIfam" id="TIGR01446">
    <property type="entry name" value="DnaD_dom"/>
    <property type="match status" value="1"/>
</dbReference>
<dbReference type="NCBIfam" id="TIGR01714">
    <property type="entry name" value="phage_rep_org_N"/>
    <property type="match status" value="1"/>
</dbReference>
<evidence type="ECO:0000313" key="5">
    <source>
        <dbReference type="EMBL" id="KAA9238597.1"/>
    </source>
</evidence>
<dbReference type="Pfam" id="PF07261">
    <property type="entry name" value="DnaB_2"/>
    <property type="match status" value="1"/>
</dbReference>
<dbReference type="Proteomes" id="UP000326476">
    <property type="component" value="Unassembled WGS sequence"/>
</dbReference>
<dbReference type="RefSeq" id="WP_150982774.1">
    <property type="nucleotide sequence ID" value="NZ_VYVN01000024.1"/>
</dbReference>
<evidence type="ECO:0000313" key="6">
    <source>
        <dbReference type="Proteomes" id="UP000326476"/>
    </source>
</evidence>
<reference evidence="6" key="1">
    <citation type="submission" date="2019-09" db="EMBL/GenBank/DDBJ databases">
        <title>Draft genome sequence assemblies of isolates from the urinary tract.</title>
        <authorList>
            <person name="Mores C.R."/>
            <person name="Putonti C."/>
            <person name="Wolfe A.J."/>
        </authorList>
    </citation>
    <scope>NUCLEOTIDE SEQUENCE [LARGE SCALE GENOMIC DNA]</scope>
    <source>
        <strain evidence="6">UMB8614</strain>
    </source>
</reference>
<comment type="caution">
    <text evidence="5">The sequence shown here is derived from an EMBL/GenBank/DDBJ whole genome shotgun (WGS) entry which is preliminary data.</text>
</comment>
<feature type="region of interest" description="Disordered" evidence="2">
    <location>
        <begin position="109"/>
        <end position="139"/>
    </location>
</feature>
<dbReference type="InterPro" id="IPR053162">
    <property type="entry name" value="DnaD"/>
</dbReference>
<dbReference type="InterPro" id="IPR034829">
    <property type="entry name" value="DnaD-like_sf"/>
</dbReference>
<gene>
    <name evidence="5" type="ORF">F6I34_08110</name>
</gene>
<dbReference type="InterPro" id="IPR010056">
    <property type="entry name" value="Phage_rep_org__N"/>
</dbReference>
<dbReference type="SUPFAM" id="SSF158499">
    <property type="entry name" value="DnaD domain-like"/>
    <property type="match status" value="1"/>
</dbReference>